<evidence type="ECO:0000256" key="2">
    <source>
        <dbReference type="ARBA" id="ARBA00004236"/>
    </source>
</evidence>
<dbReference type="InterPro" id="IPR050736">
    <property type="entry name" value="Sensor_HK_Regulatory"/>
</dbReference>
<dbReference type="PANTHER" id="PTHR43711">
    <property type="entry name" value="TWO-COMPONENT HISTIDINE KINASE"/>
    <property type="match status" value="1"/>
</dbReference>
<dbReference type="Proteomes" id="UP001499978">
    <property type="component" value="Unassembled WGS sequence"/>
</dbReference>
<name>A0ABP6AXS4_9ACTN</name>
<evidence type="ECO:0000313" key="14">
    <source>
        <dbReference type="Proteomes" id="UP001499978"/>
    </source>
</evidence>
<comment type="catalytic activity">
    <reaction evidence="1">
        <text>ATP + protein L-histidine = ADP + protein N-phospho-L-histidine.</text>
        <dbReference type="EC" id="2.7.13.3"/>
    </reaction>
</comment>
<dbReference type="InterPro" id="IPR005467">
    <property type="entry name" value="His_kinase_dom"/>
</dbReference>
<dbReference type="InterPro" id="IPR036890">
    <property type="entry name" value="HATPase_C_sf"/>
</dbReference>
<proteinExistence type="predicted"/>
<accession>A0ABP6AXS4</accession>
<dbReference type="SUPFAM" id="SSF55874">
    <property type="entry name" value="ATPase domain of HSP90 chaperone/DNA topoisomerase II/histidine kinase"/>
    <property type="match status" value="1"/>
</dbReference>
<dbReference type="PROSITE" id="PS50109">
    <property type="entry name" value="HIS_KIN"/>
    <property type="match status" value="1"/>
</dbReference>
<dbReference type="Pfam" id="PF02518">
    <property type="entry name" value="HATPase_c"/>
    <property type="match status" value="1"/>
</dbReference>
<evidence type="ECO:0000256" key="4">
    <source>
        <dbReference type="ARBA" id="ARBA00022553"/>
    </source>
</evidence>
<keyword evidence="6 10" id="KW-0812">Transmembrane</keyword>
<evidence type="ECO:0000256" key="6">
    <source>
        <dbReference type="ARBA" id="ARBA00022692"/>
    </source>
</evidence>
<dbReference type="Pfam" id="PF00672">
    <property type="entry name" value="HAMP"/>
    <property type="match status" value="1"/>
</dbReference>
<keyword evidence="14" id="KW-1185">Reference proteome</keyword>
<evidence type="ECO:0000256" key="8">
    <source>
        <dbReference type="ARBA" id="ARBA00022989"/>
    </source>
</evidence>
<feature type="domain" description="HAMP" evidence="12">
    <location>
        <begin position="203"/>
        <end position="256"/>
    </location>
</feature>
<feature type="transmembrane region" description="Helical" evidence="10">
    <location>
        <begin position="12"/>
        <end position="34"/>
    </location>
</feature>
<dbReference type="InterPro" id="IPR036097">
    <property type="entry name" value="HisK_dim/P_sf"/>
</dbReference>
<keyword evidence="7" id="KW-0418">Kinase</keyword>
<dbReference type="PANTHER" id="PTHR43711:SF1">
    <property type="entry name" value="HISTIDINE KINASE 1"/>
    <property type="match status" value="1"/>
</dbReference>
<evidence type="ECO:0000256" key="3">
    <source>
        <dbReference type="ARBA" id="ARBA00012438"/>
    </source>
</evidence>
<evidence type="ECO:0000256" key="10">
    <source>
        <dbReference type="SAM" id="Phobius"/>
    </source>
</evidence>
<sequence>MRTTSVERLLNRAFGTLMVLILAAGAAGIAASALQYQSIQLLTERVVPLRLANKQLHNEMSQAQSALRGYLLLGDPALLAEHRRHAAQQPLAVARMRELARVDADRADIDDQDLAAQAWRDHALVQTRTAPRSAAALVTSERGRRLYAPMIVANARMDARLAADADRLRARAATIRSVTLTTSLLTIIAAALVAALTAVRVFSRINAPLQDIVRVLDRLRHGEVGVRAPDNSGLVEIRAVVQALNELADTNDRARRSAAERTRLDGAAREVGIDIRQHMSVASAIEAAAAGLGRMLAAEHVLVRLPDGQNCLWSDADAAPDASDALRRYLDLPLELALFDTDTSSFGWAADQPGPTPLSDRQADVLTAAGAHSVLVIAFRDPDTPAIGTVTVVRTEPDAAAAFTEGEVQVTEGLVAGFRRGLAKAQLFEQEQELVRRLKALDQAKTDFMSTVSHELRTPLTSISGYLEMLRDGDAGEISDDQDRMLAVIERNTSRLRSLIEDLLVLSRIEAGALRLHRSPCDIGPLVDAAVAAMLPAAEENGVQLNAEIETGLVAFVDPAQFDRVLVNLLNNAVKFTPGGGEVTVLARHDADGVLVRVADTGIGIPEAEQPELFTRFFRASNAIERAIPGTGLGLPIVRTIIVRHGGHIAVESALDRGTIVTVRVPDQAHTPAETQPAAVGAPEAP</sequence>
<dbReference type="Pfam" id="PF05227">
    <property type="entry name" value="CHASE3"/>
    <property type="match status" value="1"/>
</dbReference>
<evidence type="ECO:0000313" key="13">
    <source>
        <dbReference type="EMBL" id="GAA2526772.1"/>
    </source>
</evidence>
<evidence type="ECO:0000256" key="9">
    <source>
        <dbReference type="ARBA" id="ARBA00023012"/>
    </source>
</evidence>
<dbReference type="PRINTS" id="PR00344">
    <property type="entry name" value="BCTRLSENSOR"/>
</dbReference>
<dbReference type="InterPro" id="IPR003594">
    <property type="entry name" value="HATPase_dom"/>
</dbReference>
<dbReference type="SUPFAM" id="SSF55781">
    <property type="entry name" value="GAF domain-like"/>
    <property type="match status" value="1"/>
</dbReference>
<dbReference type="SMART" id="SM00388">
    <property type="entry name" value="HisKA"/>
    <property type="match status" value="1"/>
</dbReference>
<keyword evidence="9" id="KW-0902">Two-component regulatory system</keyword>
<comment type="caution">
    <text evidence="13">The sequence shown here is derived from an EMBL/GenBank/DDBJ whole genome shotgun (WGS) entry which is preliminary data.</text>
</comment>
<dbReference type="InterPro" id="IPR003661">
    <property type="entry name" value="HisK_dim/P_dom"/>
</dbReference>
<evidence type="ECO:0000259" key="12">
    <source>
        <dbReference type="PROSITE" id="PS50885"/>
    </source>
</evidence>
<dbReference type="InterPro" id="IPR029016">
    <property type="entry name" value="GAF-like_dom_sf"/>
</dbReference>
<feature type="domain" description="Histidine kinase" evidence="11">
    <location>
        <begin position="451"/>
        <end position="669"/>
    </location>
</feature>
<comment type="subcellular location">
    <subcellularLocation>
        <location evidence="2">Cell membrane</location>
    </subcellularLocation>
</comment>
<dbReference type="InterPro" id="IPR004358">
    <property type="entry name" value="Sig_transdc_His_kin-like_C"/>
</dbReference>
<evidence type="ECO:0000256" key="5">
    <source>
        <dbReference type="ARBA" id="ARBA00022679"/>
    </source>
</evidence>
<keyword evidence="4" id="KW-0597">Phosphoprotein</keyword>
<dbReference type="RefSeq" id="WP_344172906.1">
    <property type="nucleotide sequence ID" value="NZ_BAAARY010000012.1"/>
</dbReference>
<dbReference type="SMART" id="SM00387">
    <property type="entry name" value="HATPase_c"/>
    <property type="match status" value="1"/>
</dbReference>
<keyword evidence="10" id="KW-0472">Membrane</keyword>
<dbReference type="PROSITE" id="PS50885">
    <property type="entry name" value="HAMP"/>
    <property type="match status" value="1"/>
</dbReference>
<dbReference type="EC" id="2.7.13.3" evidence="3"/>
<dbReference type="Gene3D" id="3.30.450.40">
    <property type="match status" value="1"/>
</dbReference>
<dbReference type="Gene3D" id="1.10.287.130">
    <property type="match status" value="1"/>
</dbReference>
<dbReference type="InterPro" id="IPR003660">
    <property type="entry name" value="HAMP_dom"/>
</dbReference>
<protein>
    <recommendedName>
        <fullName evidence="3">histidine kinase</fullName>
        <ecNumber evidence="3">2.7.13.3</ecNumber>
    </recommendedName>
</protein>
<keyword evidence="5" id="KW-0808">Transferase</keyword>
<dbReference type="CDD" id="cd00075">
    <property type="entry name" value="HATPase"/>
    <property type="match status" value="1"/>
</dbReference>
<organism evidence="13 14">
    <name type="scientific">Pilimelia columellifera subsp. columellifera</name>
    <dbReference type="NCBI Taxonomy" id="706583"/>
    <lineage>
        <taxon>Bacteria</taxon>
        <taxon>Bacillati</taxon>
        <taxon>Actinomycetota</taxon>
        <taxon>Actinomycetes</taxon>
        <taxon>Micromonosporales</taxon>
        <taxon>Micromonosporaceae</taxon>
        <taxon>Pilimelia</taxon>
    </lineage>
</organism>
<dbReference type="EMBL" id="BAAARY010000012">
    <property type="protein sequence ID" value="GAA2526772.1"/>
    <property type="molecule type" value="Genomic_DNA"/>
</dbReference>
<gene>
    <name evidence="13" type="ORF">GCM10010201_26930</name>
</gene>
<evidence type="ECO:0000259" key="11">
    <source>
        <dbReference type="PROSITE" id="PS50109"/>
    </source>
</evidence>
<dbReference type="SUPFAM" id="SSF47384">
    <property type="entry name" value="Homodimeric domain of signal transducing histidine kinase"/>
    <property type="match status" value="1"/>
</dbReference>
<evidence type="ECO:0000256" key="7">
    <source>
        <dbReference type="ARBA" id="ARBA00022777"/>
    </source>
</evidence>
<dbReference type="CDD" id="cd00082">
    <property type="entry name" value="HisKA"/>
    <property type="match status" value="1"/>
</dbReference>
<feature type="transmembrane region" description="Helical" evidence="10">
    <location>
        <begin position="177"/>
        <end position="202"/>
    </location>
</feature>
<keyword evidence="8 10" id="KW-1133">Transmembrane helix</keyword>
<evidence type="ECO:0000256" key="1">
    <source>
        <dbReference type="ARBA" id="ARBA00000085"/>
    </source>
</evidence>
<dbReference type="Pfam" id="PF00512">
    <property type="entry name" value="HisKA"/>
    <property type="match status" value="1"/>
</dbReference>
<dbReference type="Gene3D" id="3.30.565.10">
    <property type="entry name" value="Histidine kinase-like ATPase, C-terminal domain"/>
    <property type="match status" value="1"/>
</dbReference>
<reference evidence="14" key="1">
    <citation type="journal article" date="2019" name="Int. J. Syst. Evol. Microbiol.">
        <title>The Global Catalogue of Microorganisms (GCM) 10K type strain sequencing project: providing services to taxonomists for standard genome sequencing and annotation.</title>
        <authorList>
            <consortium name="The Broad Institute Genomics Platform"/>
            <consortium name="The Broad Institute Genome Sequencing Center for Infectious Disease"/>
            <person name="Wu L."/>
            <person name="Ma J."/>
        </authorList>
    </citation>
    <scope>NUCLEOTIDE SEQUENCE [LARGE SCALE GENOMIC DNA]</scope>
    <source>
        <strain evidence="14">JCM 3367</strain>
    </source>
</reference>
<dbReference type="InterPro" id="IPR007891">
    <property type="entry name" value="CHASE3"/>
</dbReference>